<protein>
    <submittedName>
        <fullName evidence="4">Lysophospholipase catalytic domain-containing protein</fullName>
    </submittedName>
</protein>
<feature type="domain" description="PLA2c" evidence="3">
    <location>
        <begin position="27"/>
        <end position="87"/>
    </location>
</feature>
<dbReference type="Gene3D" id="3.40.1090.10">
    <property type="entry name" value="Cytosolic phospholipase A2 catalytic domain"/>
    <property type="match status" value="1"/>
</dbReference>
<accession>A0A1I3ZSR1</accession>
<keyword evidence="5" id="KW-1185">Reference proteome</keyword>
<evidence type="ECO:0000313" key="5">
    <source>
        <dbReference type="Proteomes" id="UP000199533"/>
    </source>
</evidence>
<reference evidence="5" key="1">
    <citation type="submission" date="2016-10" db="EMBL/GenBank/DDBJ databases">
        <authorList>
            <person name="Varghese N."/>
            <person name="Submissions S."/>
        </authorList>
    </citation>
    <scope>NUCLEOTIDE SEQUENCE [LARGE SCALE GENOMIC DNA]</scope>
    <source>
        <strain evidence="5">Nm69</strain>
    </source>
</reference>
<evidence type="ECO:0000256" key="2">
    <source>
        <dbReference type="ARBA" id="ARBA00023098"/>
    </source>
</evidence>
<dbReference type="RefSeq" id="WP_090698137.1">
    <property type="nucleotide sequence ID" value="NZ_FOSP01000007.1"/>
</dbReference>
<dbReference type="InterPro" id="IPR002642">
    <property type="entry name" value="LysoPLipase_cat_dom"/>
</dbReference>
<dbReference type="EMBL" id="FOSP01000007">
    <property type="protein sequence ID" value="SFK47152.1"/>
    <property type="molecule type" value="Genomic_DNA"/>
</dbReference>
<dbReference type="InterPro" id="IPR016035">
    <property type="entry name" value="Acyl_Trfase/lysoPLipase"/>
</dbReference>
<evidence type="ECO:0000313" key="4">
    <source>
        <dbReference type="EMBL" id="SFK47152.1"/>
    </source>
</evidence>
<gene>
    <name evidence="4" type="ORF">SAMN05216302_100747</name>
</gene>
<dbReference type="Pfam" id="PF01735">
    <property type="entry name" value="PLA2_B"/>
    <property type="match status" value="1"/>
</dbReference>
<dbReference type="GO" id="GO:0005829">
    <property type="term" value="C:cytosol"/>
    <property type="evidence" value="ECO:0007669"/>
    <property type="project" value="TreeGrafter"/>
</dbReference>
<dbReference type="GO" id="GO:0004623">
    <property type="term" value="F:phospholipase A2 activity"/>
    <property type="evidence" value="ECO:0007669"/>
    <property type="project" value="TreeGrafter"/>
</dbReference>
<dbReference type="PANTHER" id="PTHR10728">
    <property type="entry name" value="CYTOSOLIC PHOSPHOLIPASE A2"/>
    <property type="match status" value="1"/>
</dbReference>
<dbReference type="STRING" id="52441.SAMN05216302_100747"/>
<sequence length="588" mass="63381">MSSSVKYKARIYSQNAWNAPNKKTKTGLCLSGGGSRALSAGLGQLIGLKSLSNNNGGTVLDSIDYISSVSGGTWLTSIFSFSTNQNLDDLLGVYAPPDTLTESNIGDLPTGSIGHAPGNLSYTGMLDALHDNIGLENIYNHPEVRKWAWPVIVGELILKPYGLYNGTIEGSGQNITPMPERFFSLDQTYMENNIKTLTGDGVANGSLTGDDFYFHQSGRPFPIMNTNIKFNYQQDNSALLPVQGTPVAVGATGEINESGVSLTADGAVESFAFTSDWRSQTGEGAFVDISRRYSLIDLVACSSAFFANAVGKKIAASAAAFAAGTQHQIAAEKKDSIKQAETAILKDLASFVPQYNYWPAGPSTSNNQNTGFSDGGSLDNTGLLGMLARSDATRIIVCYNAEIPLGGREDIAVSGYGKKVAAISTDIPILFGYQPKPVNGTYVLFSDKTPVDLKFLEAAQVFESSAFGPLVSQLFAASNGQQSPAVTFTCSLKVCDNPYAGICKRGTVDVLWIYNNYADTWVKKISSWMLADNIRYGRYDPLSDFYNFPNYDTALQIDLNSTQVNALAQYQAWIINQLSEQIKQLFGL</sequence>
<evidence type="ECO:0000259" key="3">
    <source>
        <dbReference type="Pfam" id="PF01735"/>
    </source>
</evidence>
<keyword evidence="2" id="KW-0443">Lipid metabolism</keyword>
<keyword evidence="1" id="KW-0378">Hydrolase</keyword>
<dbReference type="SUPFAM" id="SSF52151">
    <property type="entry name" value="FabD/lysophospholipase-like"/>
    <property type="match status" value="1"/>
</dbReference>
<name>A0A1I3ZSR1_9PROT</name>
<dbReference type="Proteomes" id="UP000199533">
    <property type="component" value="Unassembled WGS sequence"/>
</dbReference>
<dbReference type="AlphaFoldDB" id="A0A1I3ZSR1"/>
<organism evidence="4 5">
    <name type="scientific">Nitrosomonas aestuarii</name>
    <dbReference type="NCBI Taxonomy" id="52441"/>
    <lineage>
        <taxon>Bacteria</taxon>
        <taxon>Pseudomonadati</taxon>
        <taxon>Pseudomonadota</taxon>
        <taxon>Betaproteobacteria</taxon>
        <taxon>Nitrosomonadales</taxon>
        <taxon>Nitrosomonadaceae</taxon>
        <taxon>Nitrosomonas</taxon>
    </lineage>
</organism>
<proteinExistence type="predicted"/>
<dbReference type="GO" id="GO:0046475">
    <property type="term" value="P:glycerophospholipid catabolic process"/>
    <property type="evidence" value="ECO:0007669"/>
    <property type="project" value="TreeGrafter"/>
</dbReference>
<dbReference type="OrthoDB" id="8480005at2"/>
<dbReference type="PANTHER" id="PTHR10728:SF40">
    <property type="entry name" value="PATATIN FAMILY PROTEIN"/>
    <property type="match status" value="1"/>
</dbReference>
<evidence type="ECO:0000256" key="1">
    <source>
        <dbReference type="ARBA" id="ARBA00022801"/>
    </source>
</evidence>